<dbReference type="InterPro" id="IPR039762">
    <property type="entry name" value="Nmd2/UPF2"/>
</dbReference>
<feature type="region of interest" description="Disordered" evidence="3">
    <location>
        <begin position="344"/>
        <end position="364"/>
    </location>
</feature>
<dbReference type="SMART" id="SM00543">
    <property type="entry name" value="MIF4G"/>
    <property type="match status" value="2"/>
</dbReference>
<feature type="domain" description="MIF4G" evidence="4">
    <location>
        <begin position="679"/>
        <end position="887"/>
    </location>
</feature>
<protein>
    <submittedName>
        <fullName evidence="5">ARM repeat-containing protein</fullName>
    </submittedName>
</protein>
<dbReference type="PANTHER" id="PTHR12839">
    <property type="entry name" value="NONSENSE-MEDIATED MRNA DECAY PROTEIN 2 UP-FRAMESHIFT SUPPRESSOR 2"/>
    <property type="match status" value="1"/>
</dbReference>
<dbReference type="Gene3D" id="4.10.80.160">
    <property type="match status" value="1"/>
</dbReference>
<dbReference type="Proteomes" id="UP000076738">
    <property type="component" value="Unassembled WGS sequence"/>
</dbReference>
<feature type="region of interest" description="Disordered" evidence="3">
    <location>
        <begin position="1011"/>
        <end position="1036"/>
    </location>
</feature>
<feature type="compositionally biased region" description="Basic and acidic residues" evidence="3">
    <location>
        <begin position="145"/>
        <end position="154"/>
    </location>
</feature>
<feature type="region of interest" description="Disordered" evidence="3">
    <location>
        <begin position="389"/>
        <end position="466"/>
    </location>
</feature>
<dbReference type="GO" id="GO:0005737">
    <property type="term" value="C:cytoplasm"/>
    <property type="evidence" value="ECO:0007669"/>
    <property type="project" value="UniProtKB-SubCell"/>
</dbReference>
<evidence type="ECO:0000256" key="3">
    <source>
        <dbReference type="SAM" id="MobiDB-lite"/>
    </source>
</evidence>
<dbReference type="AlphaFoldDB" id="A0A167PNB3"/>
<dbReference type="STRING" id="1330018.A0A167PNB3"/>
<evidence type="ECO:0000259" key="4">
    <source>
        <dbReference type="SMART" id="SM00543"/>
    </source>
</evidence>
<keyword evidence="2" id="KW-0963">Cytoplasm</keyword>
<dbReference type="InterPro" id="IPR007193">
    <property type="entry name" value="Upf2/Nmd2_C"/>
</dbReference>
<dbReference type="Pfam" id="PF02854">
    <property type="entry name" value="MIF4G"/>
    <property type="match status" value="2"/>
</dbReference>
<dbReference type="PANTHER" id="PTHR12839:SF7">
    <property type="entry name" value="REGULATOR OF NONSENSE TRANSCRIPTS 2"/>
    <property type="match status" value="1"/>
</dbReference>
<dbReference type="Gene3D" id="1.25.40.180">
    <property type="match status" value="3"/>
</dbReference>
<dbReference type="SUPFAM" id="SSF48371">
    <property type="entry name" value="ARM repeat"/>
    <property type="match status" value="2"/>
</dbReference>
<dbReference type="InterPro" id="IPR016024">
    <property type="entry name" value="ARM-type_fold"/>
</dbReference>
<feature type="compositionally biased region" description="Basic and acidic residues" evidence="3">
    <location>
        <begin position="942"/>
        <end position="956"/>
    </location>
</feature>
<reference evidence="5 6" key="1">
    <citation type="journal article" date="2016" name="Mol. Biol. Evol.">
        <title>Comparative Genomics of Early-Diverging Mushroom-Forming Fungi Provides Insights into the Origins of Lignocellulose Decay Capabilities.</title>
        <authorList>
            <person name="Nagy L.G."/>
            <person name="Riley R."/>
            <person name="Tritt A."/>
            <person name="Adam C."/>
            <person name="Daum C."/>
            <person name="Floudas D."/>
            <person name="Sun H."/>
            <person name="Yadav J.S."/>
            <person name="Pangilinan J."/>
            <person name="Larsson K.H."/>
            <person name="Matsuura K."/>
            <person name="Barry K."/>
            <person name="Labutti K."/>
            <person name="Kuo R."/>
            <person name="Ohm R.A."/>
            <person name="Bhattacharya S.S."/>
            <person name="Shirouzu T."/>
            <person name="Yoshinaga Y."/>
            <person name="Martin F.M."/>
            <person name="Grigoriev I.V."/>
            <person name="Hibbett D.S."/>
        </authorList>
    </citation>
    <scope>NUCLEOTIDE SEQUENCE [LARGE SCALE GENOMIC DNA]</scope>
    <source>
        <strain evidence="5 6">TUFC12733</strain>
    </source>
</reference>
<feature type="domain" description="MIF4G" evidence="4">
    <location>
        <begin position="470"/>
        <end position="664"/>
    </location>
</feature>
<gene>
    <name evidence="5" type="ORF">CALVIDRAFT_561897</name>
</gene>
<evidence type="ECO:0000313" key="6">
    <source>
        <dbReference type="Proteomes" id="UP000076738"/>
    </source>
</evidence>
<organism evidence="5 6">
    <name type="scientific">Calocera viscosa (strain TUFC12733)</name>
    <dbReference type="NCBI Taxonomy" id="1330018"/>
    <lineage>
        <taxon>Eukaryota</taxon>
        <taxon>Fungi</taxon>
        <taxon>Dikarya</taxon>
        <taxon>Basidiomycota</taxon>
        <taxon>Agaricomycotina</taxon>
        <taxon>Dacrymycetes</taxon>
        <taxon>Dacrymycetales</taxon>
        <taxon>Dacrymycetaceae</taxon>
        <taxon>Calocera</taxon>
    </lineage>
</organism>
<keyword evidence="6" id="KW-1185">Reference proteome</keyword>
<dbReference type="OrthoDB" id="27832at2759"/>
<feature type="region of interest" description="Disordered" evidence="3">
    <location>
        <begin position="134"/>
        <end position="154"/>
    </location>
</feature>
<proteinExistence type="predicted"/>
<dbReference type="GO" id="GO:0000184">
    <property type="term" value="P:nuclear-transcribed mRNA catabolic process, nonsense-mediated decay"/>
    <property type="evidence" value="ECO:0007669"/>
    <property type="project" value="InterPro"/>
</dbReference>
<accession>A0A167PNB3</accession>
<feature type="region of interest" description="Disordered" evidence="3">
    <location>
        <begin position="223"/>
        <end position="245"/>
    </location>
</feature>
<name>A0A167PNB3_CALVF</name>
<feature type="compositionally biased region" description="Basic and acidic residues" evidence="3">
    <location>
        <begin position="389"/>
        <end position="426"/>
    </location>
</feature>
<dbReference type="FunFam" id="1.25.40.180:FF:000037">
    <property type="entry name" value="Nonsense-mediated mRNA decay factor (Upf2)"/>
    <property type="match status" value="1"/>
</dbReference>
<dbReference type="Pfam" id="PF04050">
    <property type="entry name" value="Upf2"/>
    <property type="match status" value="1"/>
</dbReference>
<sequence length="1113" mass="127153">MATQQTASKDDSELSKRQRRLALRANNLAAYTSPETPSKSLDSSLKRHTALIKRLRQSLAYENRDQVMKDVDTLTLEKYLDEIVGAISEGVFKCKTDRDVWSAVEVISALHRRFPKMFTPALLTSLLAILAPPPKAAPAPNQSNEQKEKEDMARISRQRPVLRVCAELAMVGIWRSEDGARSGGEGVIKLLRDLLSHDPSLSSLPLLISFIKSFARPYLGVHAGEAAPEPTPSEAQAQEDEQDELIERETRDKLRRMTENYYDTVSKKLVQAHLKLQEQDRKNHEAYIRSGEIFEDRQQAYEKMTKNYEKLLSSVQSLSEVLSLPIPDLPKETGHSESIILGDQGISHIGGDDEEWSSTNKWEDEEERRFYEELIDLKDWVPRSILGIDEEKKEEQTETEKAEQSEAEEEKRLEEEMQKLDDKEETTTTTEGDDDDASESGSITPTRSVSPVASTLPTTSVEQQQSAGPAALMTALLARMPDATNRELIDQAAIDFAFLNSTASRKRLIKFMSQIPRERMDIFPYYSRFIATLNRYMPDVGAGIVDMLEDQFRFLQKRKKLVKELENSRAKNVAFLSALTKHRVIPSHLILHVFKVFLDDFTGANVANVAGLLEGCGRFLLRSEDTKRKMAELLGVMKRKQSIQHFDERQTLMLENAYFQCNPPERAPRQVKQRDPMEAFIRHLIYDVLSKKTLDKVLRLLRKLHWEDPQVVHWILKVFTKVWKLRYASINLLAILACDMKQYHPDFCIAVVDQVLEDIRRGLEVNIFKWNQRRIASVKYLAELYNYRFISSNIIFDTLWLLVTFGHPDGRPLPGQFAPIDAPDDFFRVRLVCTILDACGMCFEKGAGAQRLDAFLPFFLMYVHCKEAIPMDVEFMITDTIEALRPKMTLYKTYDESAAAVNEIFRLQAQKIADGSSQNGYDSDGDDDDDRPDVEEEEDDAERPQEEETQMERPESPDAPVLLHPAEPTGPSEEDDADFAKELARMISDAGESRKVDRKTAMAMWDSTVMPGNLRRRREDSTSQENGKPAAPPDVMKFTFLTKRGNRSQTHDLNVPTSSDLATQTHLAQLREQQEQQDLKRLVLDYGQREEEEDVKALEASMRNRGIRVNYGR</sequence>
<feature type="region of interest" description="Disordered" evidence="3">
    <location>
        <begin position="913"/>
        <end position="976"/>
    </location>
</feature>
<dbReference type="GO" id="GO:0035145">
    <property type="term" value="C:exon-exon junction complex"/>
    <property type="evidence" value="ECO:0007669"/>
    <property type="project" value="TreeGrafter"/>
</dbReference>
<dbReference type="GO" id="GO:0003723">
    <property type="term" value="F:RNA binding"/>
    <property type="evidence" value="ECO:0007669"/>
    <property type="project" value="InterPro"/>
</dbReference>
<evidence type="ECO:0000313" key="5">
    <source>
        <dbReference type="EMBL" id="KZO98973.1"/>
    </source>
</evidence>
<dbReference type="EMBL" id="KV417274">
    <property type="protein sequence ID" value="KZO98973.1"/>
    <property type="molecule type" value="Genomic_DNA"/>
</dbReference>
<dbReference type="InterPro" id="IPR003890">
    <property type="entry name" value="MIF4G-like_typ-3"/>
</dbReference>
<evidence type="ECO:0000256" key="2">
    <source>
        <dbReference type="ARBA" id="ARBA00022490"/>
    </source>
</evidence>
<evidence type="ECO:0000256" key="1">
    <source>
        <dbReference type="ARBA" id="ARBA00004496"/>
    </source>
</evidence>
<comment type="subcellular location">
    <subcellularLocation>
        <location evidence="1">Cytoplasm</location>
    </subcellularLocation>
</comment>
<feature type="compositionally biased region" description="Acidic residues" evidence="3">
    <location>
        <begin position="923"/>
        <end position="941"/>
    </location>
</feature>
<feature type="compositionally biased region" description="Polar residues" evidence="3">
    <location>
        <begin position="439"/>
        <end position="466"/>
    </location>
</feature>